<reference evidence="2 3" key="1">
    <citation type="submission" date="2019-04" db="EMBL/GenBank/DDBJ databases">
        <title>Sulfurimonas crateris sp. nov. a facultative anaerobic sulfur-oxidizing chemolithautotrophic bacterium isolated from a terrestrial mud vulcano.</title>
        <authorList>
            <person name="Ratnikova N.M."/>
            <person name="Slobodkin A.I."/>
            <person name="Merkel A.Y."/>
            <person name="Novikov A."/>
            <person name="Bonch-Osmolovskaya E.A."/>
            <person name="Slobodkina G.B."/>
        </authorList>
    </citation>
    <scope>NUCLEOTIDE SEQUENCE [LARGE SCALE GENOMIC DNA]</scope>
    <source>
        <strain evidence="2 3">SN118</strain>
    </source>
</reference>
<name>A0A4V5TN58_9BACT</name>
<keyword evidence="1" id="KW-1133">Transmembrane helix</keyword>
<dbReference type="AlphaFoldDB" id="A0A4V5TN58"/>
<organism evidence="2 3">
    <name type="scientific">Sulfurimonas crateris</name>
    <dbReference type="NCBI Taxonomy" id="2574727"/>
    <lineage>
        <taxon>Bacteria</taxon>
        <taxon>Pseudomonadati</taxon>
        <taxon>Campylobacterota</taxon>
        <taxon>Epsilonproteobacteria</taxon>
        <taxon>Campylobacterales</taxon>
        <taxon>Sulfurimonadaceae</taxon>
        <taxon>Sulfurimonas</taxon>
    </lineage>
</organism>
<sequence>MKYLISLLFTINFLNASMLLDSKNICIDDFYYKTNQFHYLDSKTQSWYSFNSNTYNLSKTIIPNFIYDSATDKCSPNEAYILGMQDTEYNFLLGIVGLILGAVFMFFTTQIFTTVGGRR</sequence>
<evidence type="ECO:0000313" key="2">
    <source>
        <dbReference type="EMBL" id="TKI68883.1"/>
    </source>
</evidence>
<evidence type="ECO:0000313" key="3">
    <source>
        <dbReference type="Proteomes" id="UP000309561"/>
    </source>
</evidence>
<proteinExistence type="predicted"/>
<keyword evidence="1" id="KW-0812">Transmembrane</keyword>
<accession>A0A4V5TN58</accession>
<dbReference type="EMBL" id="SZPX01000006">
    <property type="protein sequence ID" value="TKI68883.1"/>
    <property type="molecule type" value="Genomic_DNA"/>
</dbReference>
<keyword evidence="1" id="KW-0472">Membrane</keyword>
<comment type="caution">
    <text evidence="2">The sequence shown here is derived from an EMBL/GenBank/DDBJ whole genome shotgun (WGS) entry which is preliminary data.</text>
</comment>
<evidence type="ECO:0000256" key="1">
    <source>
        <dbReference type="SAM" id="Phobius"/>
    </source>
</evidence>
<feature type="transmembrane region" description="Helical" evidence="1">
    <location>
        <begin position="91"/>
        <end position="113"/>
    </location>
</feature>
<keyword evidence="3" id="KW-1185">Reference proteome</keyword>
<dbReference type="OrthoDB" id="5334914at2"/>
<dbReference type="RefSeq" id="WP_137014072.1">
    <property type="nucleotide sequence ID" value="NZ_SZPX01000006.1"/>
</dbReference>
<protein>
    <submittedName>
        <fullName evidence="2">Uncharacterized protein</fullName>
    </submittedName>
</protein>
<gene>
    <name evidence="2" type="ORF">FCU45_07925</name>
</gene>
<dbReference type="Proteomes" id="UP000309561">
    <property type="component" value="Unassembled WGS sequence"/>
</dbReference>